<reference evidence="3" key="2">
    <citation type="journal article" date="2023" name="Science">
        <title>Genomic signatures of disease resistance in endangered staghorn corals.</title>
        <authorList>
            <person name="Vollmer S.V."/>
            <person name="Selwyn J.D."/>
            <person name="Despard B.A."/>
            <person name="Roesel C.L."/>
        </authorList>
    </citation>
    <scope>NUCLEOTIDE SEQUENCE</scope>
    <source>
        <strain evidence="3">K2</strain>
    </source>
</reference>
<dbReference type="PANTHER" id="PTHR23080">
    <property type="entry name" value="THAP DOMAIN PROTEIN"/>
    <property type="match status" value="1"/>
</dbReference>
<evidence type="ECO:0000256" key="1">
    <source>
        <dbReference type="SAM" id="MobiDB-lite"/>
    </source>
</evidence>
<dbReference type="InterPro" id="IPR027805">
    <property type="entry name" value="Transposase_HTH_dom"/>
</dbReference>
<dbReference type="EMBL" id="JARQWQ010000057">
    <property type="protein sequence ID" value="KAK2556137.1"/>
    <property type="molecule type" value="Genomic_DNA"/>
</dbReference>
<proteinExistence type="predicted"/>
<name>A0AAD9Q7G4_ACRCE</name>
<comment type="caution">
    <text evidence="3">The sequence shown here is derived from an EMBL/GenBank/DDBJ whole genome shotgun (WGS) entry which is preliminary data.</text>
</comment>
<feature type="region of interest" description="Disordered" evidence="1">
    <location>
        <begin position="30"/>
        <end position="57"/>
    </location>
</feature>
<protein>
    <recommendedName>
        <fullName evidence="2">Transposase Helix-turn-helix domain-containing protein</fullName>
    </recommendedName>
</protein>
<accession>A0AAD9Q7G4</accession>
<organism evidence="3 4">
    <name type="scientific">Acropora cervicornis</name>
    <name type="common">Staghorn coral</name>
    <dbReference type="NCBI Taxonomy" id="6130"/>
    <lineage>
        <taxon>Eukaryota</taxon>
        <taxon>Metazoa</taxon>
        <taxon>Cnidaria</taxon>
        <taxon>Anthozoa</taxon>
        <taxon>Hexacorallia</taxon>
        <taxon>Scleractinia</taxon>
        <taxon>Astrocoeniina</taxon>
        <taxon>Acroporidae</taxon>
        <taxon>Acropora</taxon>
    </lineage>
</organism>
<dbReference type="AlphaFoldDB" id="A0AAD9Q7G4"/>
<keyword evidence="4" id="KW-1185">Reference proteome</keyword>
<feature type="domain" description="Transposase Helix-turn-helix" evidence="2">
    <location>
        <begin position="59"/>
        <end position="108"/>
    </location>
</feature>
<reference evidence="3" key="1">
    <citation type="journal article" date="2023" name="G3 (Bethesda)">
        <title>Whole genome assembly and annotation of the endangered Caribbean coral Acropora cervicornis.</title>
        <authorList>
            <person name="Selwyn J.D."/>
            <person name="Vollmer S.V."/>
        </authorList>
    </citation>
    <scope>NUCLEOTIDE SEQUENCE</scope>
    <source>
        <strain evidence="3">K2</strain>
    </source>
</reference>
<evidence type="ECO:0000259" key="2">
    <source>
        <dbReference type="Pfam" id="PF13613"/>
    </source>
</evidence>
<sequence>MAAAGLTGFPTVGVFNALLDYCDPGTDDENTRYWHSSSTSQDTTVLDESSPKAGRPRVLHPREELFIPLCRLRQGFAEDHPAYLYGISQATVSRIVITWVNVLHLRLKDNSTLVAIEGNG</sequence>
<evidence type="ECO:0000313" key="3">
    <source>
        <dbReference type="EMBL" id="KAK2556137.1"/>
    </source>
</evidence>
<gene>
    <name evidence="3" type="ORF">P5673_021707</name>
</gene>
<evidence type="ECO:0000313" key="4">
    <source>
        <dbReference type="Proteomes" id="UP001249851"/>
    </source>
</evidence>
<feature type="compositionally biased region" description="Polar residues" evidence="1">
    <location>
        <begin position="33"/>
        <end position="47"/>
    </location>
</feature>
<dbReference type="Proteomes" id="UP001249851">
    <property type="component" value="Unassembled WGS sequence"/>
</dbReference>
<dbReference type="Pfam" id="PF13613">
    <property type="entry name" value="HTH_Tnp_4"/>
    <property type="match status" value="1"/>
</dbReference>